<feature type="domain" description="4'-phosphopantetheinyl transferase" evidence="2">
    <location>
        <begin position="101"/>
        <end position="179"/>
    </location>
</feature>
<dbReference type="RefSeq" id="WP_189894643.1">
    <property type="nucleotide sequence ID" value="NZ_BMVN01000067.1"/>
</dbReference>
<dbReference type="InterPro" id="IPR003542">
    <property type="entry name" value="Enbac_synth_compD-like"/>
</dbReference>
<evidence type="ECO:0000259" key="3">
    <source>
        <dbReference type="Pfam" id="PF17837"/>
    </source>
</evidence>
<accession>A0ABQ3D9L0</accession>
<dbReference type="SUPFAM" id="SSF56214">
    <property type="entry name" value="4'-phosphopantetheinyl transferase"/>
    <property type="match status" value="1"/>
</dbReference>
<proteinExistence type="predicted"/>
<dbReference type="PRINTS" id="PR01399">
    <property type="entry name" value="ENTSNTHTASED"/>
</dbReference>
<organism evidence="4 5">
    <name type="scientific">Streptomyces canarius</name>
    <dbReference type="NCBI Taxonomy" id="285453"/>
    <lineage>
        <taxon>Bacteria</taxon>
        <taxon>Bacillati</taxon>
        <taxon>Actinomycetota</taxon>
        <taxon>Actinomycetes</taxon>
        <taxon>Kitasatosporales</taxon>
        <taxon>Streptomycetaceae</taxon>
        <taxon>Streptomyces</taxon>
    </lineage>
</organism>
<dbReference type="PANTHER" id="PTHR38096">
    <property type="entry name" value="ENTEROBACTIN SYNTHASE COMPONENT D"/>
    <property type="match status" value="1"/>
</dbReference>
<sequence>MIADVLPSPVVAYDTFTDAPHDALLPEEHAVVAAAVEKRRREFTTVRALARTAMHALGCPPAPVLPNRRGAPGWPEGLVGSMTHCDGYRAVALARAVDVIAVGIDAEPDAPLPDGVLEAVSLPAERAWISDLTAARAEVSWDRLLFSIKESVFKAWYPRTRYELGFEQAEVTVCPQSHTFTCRLILPEQAPPSSWLTGTRGRWLVRDGLLVTSLAVPAGRPGTGPGARC</sequence>
<dbReference type="InterPro" id="IPR041354">
    <property type="entry name" value="4PPT_N"/>
</dbReference>
<dbReference type="Gene3D" id="3.90.470.20">
    <property type="entry name" value="4'-phosphopantetheinyl transferase domain"/>
    <property type="match status" value="1"/>
</dbReference>
<dbReference type="PANTHER" id="PTHR38096:SF1">
    <property type="entry name" value="ENTEROBACTIN SYNTHASE COMPONENT D"/>
    <property type="match status" value="1"/>
</dbReference>
<protein>
    <submittedName>
        <fullName evidence="4">4'-phosphopantetheinyl transferase</fullName>
    </submittedName>
</protein>
<keyword evidence="1 4" id="KW-0808">Transferase</keyword>
<name>A0ABQ3D9L0_9ACTN</name>
<evidence type="ECO:0000259" key="2">
    <source>
        <dbReference type="Pfam" id="PF01648"/>
    </source>
</evidence>
<dbReference type="InterPro" id="IPR037143">
    <property type="entry name" value="4-PPantetheinyl_Trfase_dom_sf"/>
</dbReference>
<comment type="caution">
    <text evidence="4">The sequence shown here is derived from an EMBL/GenBank/DDBJ whole genome shotgun (WGS) entry which is preliminary data.</text>
</comment>
<dbReference type="InterPro" id="IPR008278">
    <property type="entry name" value="4-PPantetheinyl_Trfase_dom"/>
</dbReference>
<dbReference type="Pfam" id="PF01648">
    <property type="entry name" value="ACPS"/>
    <property type="match status" value="1"/>
</dbReference>
<dbReference type="Proteomes" id="UP000653644">
    <property type="component" value="Unassembled WGS sequence"/>
</dbReference>
<evidence type="ECO:0000256" key="1">
    <source>
        <dbReference type="ARBA" id="ARBA00022679"/>
    </source>
</evidence>
<dbReference type="EMBL" id="BMVN01000067">
    <property type="protein sequence ID" value="GHA68953.1"/>
    <property type="molecule type" value="Genomic_DNA"/>
</dbReference>
<feature type="domain" description="4'-phosphopantetheinyl transferase N-terminal" evidence="3">
    <location>
        <begin position="27"/>
        <end position="94"/>
    </location>
</feature>
<evidence type="ECO:0000313" key="4">
    <source>
        <dbReference type="EMBL" id="GHA68953.1"/>
    </source>
</evidence>
<dbReference type="Pfam" id="PF17837">
    <property type="entry name" value="4PPT_N"/>
    <property type="match status" value="1"/>
</dbReference>
<reference evidence="5" key="1">
    <citation type="journal article" date="2019" name="Int. J. Syst. Evol. Microbiol.">
        <title>The Global Catalogue of Microorganisms (GCM) 10K type strain sequencing project: providing services to taxonomists for standard genome sequencing and annotation.</title>
        <authorList>
            <consortium name="The Broad Institute Genomics Platform"/>
            <consortium name="The Broad Institute Genome Sequencing Center for Infectious Disease"/>
            <person name="Wu L."/>
            <person name="Ma J."/>
        </authorList>
    </citation>
    <scope>NUCLEOTIDE SEQUENCE [LARGE SCALE GENOMIC DNA]</scope>
    <source>
        <strain evidence="5">JCM 4733</strain>
    </source>
</reference>
<keyword evidence="5" id="KW-1185">Reference proteome</keyword>
<gene>
    <name evidence="4" type="ORF">GCM10010345_85710</name>
</gene>
<dbReference type="GO" id="GO:0016740">
    <property type="term" value="F:transferase activity"/>
    <property type="evidence" value="ECO:0007669"/>
    <property type="project" value="UniProtKB-KW"/>
</dbReference>
<evidence type="ECO:0000313" key="5">
    <source>
        <dbReference type="Proteomes" id="UP000653644"/>
    </source>
</evidence>